<comment type="caution">
    <text evidence="1">The sequence shown here is derived from an EMBL/GenBank/DDBJ whole genome shotgun (WGS) entry which is preliminary data.</text>
</comment>
<accession>A0ABT4HKI9</accession>
<evidence type="ECO:0008006" key="3">
    <source>
        <dbReference type="Google" id="ProtNLM"/>
    </source>
</evidence>
<evidence type="ECO:0000313" key="2">
    <source>
        <dbReference type="Proteomes" id="UP001084650"/>
    </source>
</evidence>
<name>A0ABT4HKI9_MYCIR</name>
<evidence type="ECO:0000313" key="1">
    <source>
        <dbReference type="EMBL" id="MCZ0730701.1"/>
    </source>
</evidence>
<keyword evidence="2" id="KW-1185">Reference proteome</keyword>
<dbReference type="RefSeq" id="WP_011896190.1">
    <property type="nucleotide sequence ID" value="NZ_JAPQYE010000011.1"/>
</dbReference>
<sequence>MTQQVWNFATIHATIGTLRGNASTIQAGNEQAEAALGKGVAAWQGEASEMWAMEQQKLNSRGEEFKIAVDQYLAAVEEATHGQENIEKVNMASFG</sequence>
<dbReference type="SUPFAM" id="SSF140453">
    <property type="entry name" value="EsxAB dimer-like"/>
    <property type="match status" value="1"/>
</dbReference>
<reference evidence="1" key="1">
    <citation type="submission" date="2022-12" db="EMBL/GenBank/DDBJ databases">
        <title>Whole genome sequence of Mycolicibacterium iranicum strain SBH312.</title>
        <authorList>
            <person name="Jani J."/>
            <person name="Arifin Mustapha Z."/>
            <person name="Ahmed K."/>
            <person name="Kai Ling C."/>
        </authorList>
    </citation>
    <scope>NUCLEOTIDE SEQUENCE</scope>
    <source>
        <strain evidence="1">SBH312</strain>
    </source>
</reference>
<dbReference type="EMBL" id="JAPQYE010000011">
    <property type="protein sequence ID" value="MCZ0730701.1"/>
    <property type="molecule type" value="Genomic_DNA"/>
</dbReference>
<gene>
    <name evidence="1" type="ORF">OY187_21860</name>
</gene>
<protein>
    <recommendedName>
        <fullName evidence="3">WXG100 family type VII secretion target</fullName>
    </recommendedName>
</protein>
<dbReference type="Gene3D" id="1.10.287.1060">
    <property type="entry name" value="ESAT-6-like"/>
    <property type="match status" value="1"/>
</dbReference>
<dbReference type="Proteomes" id="UP001084650">
    <property type="component" value="Unassembled WGS sequence"/>
</dbReference>
<organism evidence="1 2">
    <name type="scientific">Mycolicibacterium iranicum</name>
    <name type="common">Mycobacterium iranicum</name>
    <dbReference type="NCBI Taxonomy" id="912594"/>
    <lineage>
        <taxon>Bacteria</taxon>
        <taxon>Bacillati</taxon>
        <taxon>Actinomycetota</taxon>
        <taxon>Actinomycetes</taxon>
        <taxon>Mycobacteriales</taxon>
        <taxon>Mycobacteriaceae</taxon>
        <taxon>Mycolicibacterium</taxon>
    </lineage>
</organism>
<dbReference type="InterPro" id="IPR036689">
    <property type="entry name" value="ESAT-6-like_sf"/>
</dbReference>
<proteinExistence type="predicted"/>